<dbReference type="RefSeq" id="WP_250260621.1">
    <property type="nucleotide sequence ID" value="NZ_CP097770.1"/>
</dbReference>
<reference evidence="1" key="1">
    <citation type="submission" date="2022-11" db="EMBL/GenBank/DDBJ databases">
        <authorList>
            <person name="Vasilchenko N.G."/>
            <person name="Prazdnova E.V."/>
            <person name="Gorovtsov A.V."/>
            <person name="Chistyakov V.A."/>
            <person name="Pak M.L."/>
        </authorList>
    </citation>
    <scope>NUCLEOTIDE SEQUENCE</scope>
    <source>
        <strain evidence="1">R 4.5</strain>
    </source>
</reference>
<evidence type="ECO:0000313" key="2">
    <source>
        <dbReference type="Proteomes" id="UP001055784"/>
    </source>
</evidence>
<organism evidence="1 2">
    <name type="scientific">Paenibacillus polymyxa</name>
    <name type="common">Bacillus polymyxa</name>
    <dbReference type="NCBI Taxonomy" id="1406"/>
    <lineage>
        <taxon>Bacteria</taxon>
        <taxon>Bacillati</taxon>
        <taxon>Bacillota</taxon>
        <taxon>Bacilli</taxon>
        <taxon>Bacillales</taxon>
        <taxon>Paenibacillaceae</taxon>
        <taxon>Paenibacillus</taxon>
    </lineage>
</organism>
<dbReference type="AlphaFoldDB" id="A0AAE9IE46"/>
<name>A0AAE9IE46_PAEPO</name>
<evidence type="ECO:0000313" key="1">
    <source>
        <dbReference type="EMBL" id="URJ50710.1"/>
    </source>
</evidence>
<accession>A0AAE9IE46</accession>
<protein>
    <submittedName>
        <fullName evidence="1">Uncharacterized protein</fullName>
    </submittedName>
</protein>
<dbReference type="Proteomes" id="UP001055784">
    <property type="component" value="Chromosome"/>
</dbReference>
<dbReference type="EMBL" id="CP097770">
    <property type="protein sequence ID" value="URJ50710.1"/>
    <property type="molecule type" value="Genomic_DNA"/>
</dbReference>
<sequence>MSERTYKLQKGDQVVMHTCMEHDHPDNFGKIWTCRTDEFQHKGHDYGSIFLEGFSGSFSTEFLQKVDVSALVDSLQQQVAQLQEMDELHTSGAKQLAQDLHILRVERDKFRKALSDVHNAARWGDLDRIEGIIDTALGE</sequence>
<gene>
    <name evidence="1" type="ORF">MF626_000076</name>
</gene>
<proteinExistence type="predicted"/>